<keyword evidence="2" id="KW-1185">Reference proteome</keyword>
<sequence>MAGSCRSARVADGIINRSLRTRKTRLTLPSAGNLPARLMGGTLLSPAMQQEFTKPVSAGDGTYGWGPGLG</sequence>
<reference evidence="2" key="1">
    <citation type="journal article" date="2019" name="Int. J. Syst. Evol. Microbiol.">
        <title>The Global Catalogue of Microorganisms (GCM) 10K type strain sequencing project: providing services to taxonomists for standard genome sequencing and annotation.</title>
        <authorList>
            <consortium name="The Broad Institute Genomics Platform"/>
            <consortium name="The Broad Institute Genome Sequencing Center for Infectious Disease"/>
            <person name="Wu L."/>
            <person name="Ma J."/>
        </authorList>
    </citation>
    <scope>NUCLEOTIDE SEQUENCE [LARGE SCALE GENOMIC DNA]</scope>
    <source>
        <strain evidence="2">JCM 6833</strain>
    </source>
</reference>
<evidence type="ECO:0000313" key="1">
    <source>
        <dbReference type="EMBL" id="GAA2625256.1"/>
    </source>
</evidence>
<gene>
    <name evidence="1" type="ORF">GCM10010411_72360</name>
</gene>
<protein>
    <submittedName>
        <fullName evidence="1">Uncharacterized protein</fullName>
    </submittedName>
</protein>
<comment type="caution">
    <text evidence="1">The sequence shown here is derived from an EMBL/GenBank/DDBJ whole genome shotgun (WGS) entry which is preliminary data.</text>
</comment>
<name>A0ABP6CPF5_9ACTN</name>
<organism evidence="1 2">
    <name type="scientific">Actinomadura fulvescens</name>
    <dbReference type="NCBI Taxonomy" id="46160"/>
    <lineage>
        <taxon>Bacteria</taxon>
        <taxon>Bacillati</taxon>
        <taxon>Actinomycetota</taxon>
        <taxon>Actinomycetes</taxon>
        <taxon>Streptosporangiales</taxon>
        <taxon>Thermomonosporaceae</taxon>
        <taxon>Actinomadura</taxon>
    </lineage>
</organism>
<dbReference type="EMBL" id="BAAATD010000012">
    <property type="protein sequence ID" value="GAA2625256.1"/>
    <property type="molecule type" value="Genomic_DNA"/>
</dbReference>
<evidence type="ECO:0000313" key="2">
    <source>
        <dbReference type="Proteomes" id="UP001501509"/>
    </source>
</evidence>
<accession>A0ABP6CPF5</accession>
<dbReference type="Proteomes" id="UP001501509">
    <property type="component" value="Unassembled WGS sequence"/>
</dbReference>
<proteinExistence type="predicted"/>